<comment type="similarity">
    <text evidence="3">Belongs to the class I-like SAM-binding methyltransferase superfamily. CmoB family.</text>
</comment>
<dbReference type="PANTHER" id="PTHR43464">
    <property type="entry name" value="METHYLTRANSFERASE"/>
    <property type="match status" value="1"/>
</dbReference>
<keyword evidence="1 3" id="KW-0808">Transferase</keyword>
<evidence type="ECO:0000313" key="4">
    <source>
        <dbReference type="EMBL" id="MBW2940282.1"/>
    </source>
</evidence>
<feature type="binding site" evidence="3">
    <location>
        <position position="105"/>
    </location>
    <ligand>
        <name>carboxy-S-adenosyl-L-methionine</name>
        <dbReference type="ChEBI" id="CHEBI:134278"/>
    </ligand>
</feature>
<dbReference type="CDD" id="cd02440">
    <property type="entry name" value="AdoMet_MTases"/>
    <property type="match status" value="1"/>
</dbReference>
<feature type="binding site" evidence="3">
    <location>
        <position position="315"/>
    </location>
    <ligand>
        <name>carboxy-S-adenosyl-L-methionine</name>
        <dbReference type="ChEBI" id="CHEBI:134278"/>
    </ligand>
</feature>
<dbReference type="Pfam" id="PF08003">
    <property type="entry name" value="Methyltransf_9"/>
    <property type="match status" value="1"/>
</dbReference>
<feature type="binding site" evidence="3">
    <location>
        <position position="130"/>
    </location>
    <ligand>
        <name>carboxy-S-adenosyl-L-methionine</name>
        <dbReference type="ChEBI" id="CHEBI:134278"/>
    </ligand>
</feature>
<dbReference type="EMBL" id="JAHWDQ010000001">
    <property type="protein sequence ID" value="MBW2940282.1"/>
    <property type="molecule type" value="Genomic_DNA"/>
</dbReference>
<feature type="binding site" evidence="3">
    <location>
        <begin position="152"/>
        <end position="154"/>
    </location>
    <ligand>
        <name>carboxy-S-adenosyl-L-methionine</name>
        <dbReference type="ChEBI" id="CHEBI:134278"/>
    </ligand>
</feature>
<protein>
    <recommendedName>
        <fullName evidence="3">tRNA U34 carboxymethyltransferase</fullName>
        <ecNumber evidence="3">2.5.1.-</ecNumber>
    </recommendedName>
</protein>
<dbReference type="NCBIfam" id="TIGR00452">
    <property type="entry name" value="tRNA 5-methoxyuridine(34)/uridine 5-oxyacetic acid(34) synthase CmoB"/>
    <property type="match status" value="1"/>
</dbReference>
<name>A0ABS6VPN6_9GAMM</name>
<comment type="subunit">
    <text evidence="3">Homotetramer.</text>
</comment>
<evidence type="ECO:0000313" key="5">
    <source>
        <dbReference type="Proteomes" id="UP001166291"/>
    </source>
</evidence>
<organism evidence="4 5">
    <name type="scientific">Zhongshania aquimaris</name>
    <dbReference type="NCBI Taxonomy" id="2857107"/>
    <lineage>
        <taxon>Bacteria</taxon>
        <taxon>Pseudomonadati</taxon>
        <taxon>Pseudomonadota</taxon>
        <taxon>Gammaproteobacteria</taxon>
        <taxon>Cellvibrionales</taxon>
        <taxon>Spongiibacteraceae</taxon>
        <taxon>Zhongshania</taxon>
    </lineage>
</organism>
<gene>
    <name evidence="3 4" type="primary">cmoB</name>
    <name evidence="4" type="ORF">KXJ70_05830</name>
</gene>
<reference evidence="4" key="1">
    <citation type="submission" date="2021-07" db="EMBL/GenBank/DDBJ databases">
        <title>Zhongshania sp. CAU 1632 isolated from seawater.</title>
        <authorList>
            <person name="Kim W."/>
        </authorList>
    </citation>
    <scope>NUCLEOTIDE SEQUENCE</scope>
    <source>
        <strain evidence="4">CAU 1632</strain>
    </source>
</reference>
<feature type="binding site" evidence="3">
    <location>
        <begin position="180"/>
        <end position="181"/>
    </location>
    <ligand>
        <name>carboxy-S-adenosyl-L-methionine</name>
        <dbReference type="ChEBI" id="CHEBI:134278"/>
    </ligand>
</feature>
<dbReference type="NCBIfam" id="NF011650">
    <property type="entry name" value="PRK15068.1"/>
    <property type="match status" value="1"/>
</dbReference>
<feature type="binding site" evidence="3">
    <location>
        <position position="200"/>
    </location>
    <ligand>
        <name>carboxy-S-adenosyl-L-methionine</name>
        <dbReference type="ChEBI" id="CHEBI:134278"/>
    </ligand>
</feature>
<evidence type="ECO:0000256" key="3">
    <source>
        <dbReference type="HAMAP-Rule" id="MF_01590"/>
    </source>
</evidence>
<proteinExistence type="inferred from homology"/>
<comment type="caution">
    <text evidence="4">The sequence shown here is derived from an EMBL/GenBank/DDBJ whole genome shotgun (WGS) entry which is preliminary data.</text>
</comment>
<dbReference type="PANTHER" id="PTHR43464:SF95">
    <property type="entry name" value="TRNA U34 CARBOXYMETHYLTRANSFERASE"/>
    <property type="match status" value="1"/>
</dbReference>
<dbReference type="RefSeq" id="WP_219042488.1">
    <property type="nucleotide sequence ID" value="NZ_JAHWDQ010000001.1"/>
</dbReference>
<dbReference type="InterPro" id="IPR027555">
    <property type="entry name" value="Mo5U34_MeTrfas-like"/>
</dbReference>
<evidence type="ECO:0000256" key="2">
    <source>
        <dbReference type="ARBA" id="ARBA00022694"/>
    </source>
</evidence>
<dbReference type="Proteomes" id="UP001166291">
    <property type="component" value="Unassembled WGS sequence"/>
</dbReference>
<feature type="binding site" evidence="3">
    <location>
        <position position="110"/>
    </location>
    <ligand>
        <name>carboxy-S-adenosyl-L-methionine</name>
        <dbReference type="ChEBI" id="CHEBI:134278"/>
    </ligand>
</feature>
<comment type="function">
    <text evidence="3">Catalyzes carboxymethyl transfer from carboxy-S-adenosyl-L-methionine (Cx-SAM) to 5-hydroxyuridine (ho5U) to form 5-carboxymethoxyuridine (cmo5U) at position 34 in tRNAs.</text>
</comment>
<sequence length="323" mass="36630">MIDYQAFLNRLDEIPELANWRQSLPAQIAAGLSEDRYGDLPRWKDALAALPNLSPETITLDRSRVGVDGPINEEQRQQLHDALKGLHPWRKGPYDLFGVHIDTEWRSDWKWDRLKDAIAPLAGRNVLDVGCGSGYHCWRMRGAGANLVVGIDPTPLFVMQYFALQKYLCDNTVAVLPMGIEHLPEKLQAFDTTFSMGILYHRRSPFDHLIALRDSLRRGGQLILETLVIEGGPGQVLVPEDRYSKMGNVWFIPTTDTLEAWLKKAGFKSPQLIDVSQTTCEEQRSTDWMTFHSLAEFLNPEDSNQTIEGYPAPRRATFIAEKP</sequence>
<dbReference type="EC" id="2.5.1.-" evidence="3"/>
<keyword evidence="2 3" id="KW-0819">tRNA processing</keyword>
<comment type="catalytic activity">
    <reaction evidence="3">
        <text>carboxy-S-adenosyl-L-methionine + 5-hydroxyuridine(34) in tRNA = 5-carboxymethoxyuridine(34) in tRNA + S-adenosyl-L-homocysteine + H(+)</text>
        <dbReference type="Rhea" id="RHEA:52848"/>
        <dbReference type="Rhea" id="RHEA-COMP:13381"/>
        <dbReference type="Rhea" id="RHEA-COMP:13383"/>
        <dbReference type="ChEBI" id="CHEBI:15378"/>
        <dbReference type="ChEBI" id="CHEBI:57856"/>
        <dbReference type="ChEBI" id="CHEBI:134278"/>
        <dbReference type="ChEBI" id="CHEBI:136877"/>
        <dbReference type="ChEBI" id="CHEBI:136879"/>
    </reaction>
</comment>
<evidence type="ECO:0000256" key="1">
    <source>
        <dbReference type="ARBA" id="ARBA00022679"/>
    </source>
</evidence>
<accession>A0ABS6VPN6</accession>
<dbReference type="HAMAP" id="MF_01590">
    <property type="entry name" value="tRNA_carboxymethyltr_CmoB"/>
    <property type="match status" value="1"/>
</dbReference>
<feature type="binding site" evidence="3">
    <location>
        <position position="91"/>
    </location>
    <ligand>
        <name>carboxy-S-adenosyl-L-methionine</name>
        <dbReference type="ChEBI" id="CHEBI:134278"/>
    </ligand>
</feature>
<dbReference type="InterPro" id="IPR010017">
    <property type="entry name" value="CmoB"/>
</dbReference>
<feature type="binding site" evidence="3">
    <location>
        <position position="196"/>
    </location>
    <ligand>
        <name>carboxy-S-adenosyl-L-methionine</name>
        <dbReference type="ChEBI" id="CHEBI:134278"/>
    </ligand>
</feature>
<keyword evidence="5" id="KW-1185">Reference proteome</keyword>